<keyword evidence="5 9" id="KW-0798">TonB box</keyword>
<evidence type="ECO:0000313" key="14">
    <source>
        <dbReference type="Proteomes" id="UP000306918"/>
    </source>
</evidence>
<evidence type="ECO:0000256" key="4">
    <source>
        <dbReference type="ARBA" id="ARBA00022692"/>
    </source>
</evidence>
<dbReference type="InterPro" id="IPR008969">
    <property type="entry name" value="CarboxyPept-like_regulatory"/>
</dbReference>
<dbReference type="InterPro" id="IPR023996">
    <property type="entry name" value="TonB-dep_OMP_SusC/RagA"/>
</dbReference>
<reference evidence="13 14" key="1">
    <citation type="submission" date="2019-04" db="EMBL/GenBank/DDBJ databases">
        <title>Niastella caeni sp. nov., isolated from activated sludge.</title>
        <authorList>
            <person name="Sheng M."/>
        </authorList>
    </citation>
    <scope>NUCLEOTIDE SEQUENCE [LARGE SCALE GENOMIC DNA]</scope>
    <source>
        <strain evidence="13 14">HX-2-15</strain>
    </source>
</reference>
<dbReference type="SUPFAM" id="SSF49464">
    <property type="entry name" value="Carboxypeptidase regulatory domain-like"/>
    <property type="match status" value="1"/>
</dbReference>
<name>A0A4S8HND7_9BACT</name>
<dbReference type="SUPFAM" id="SSF56935">
    <property type="entry name" value="Porins"/>
    <property type="match status" value="1"/>
</dbReference>
<evidence type="ECO:0000256" key="10">
    <source>
        <dbReference type="SAM" id="SignalP"/>
    </source>
</evidence>
<keyword evidence="14" id="KW-1185">Reference proteome</keyword>
<feature type="domain" description="TonB-dependent receptor plug" evidence="12">
    <location>
        <begin position="129"/>
        <end position="237"/>
    </location>
</feature>
<sequence>MKKMFDCSRMFSGCFIFSVLFLVTVLQSAFSNSAYAQSIMVNGTIKDDKGTALEGAVVRVKGSNKSVVADNNGNYSIPVAGPEAVLVFSFVGYVSVEETVGQRKQIDVTMASTGGKLDDVVVVGYGTQKKKDLTGAIATVGSAELNKRVATDPTQLLQGKLPGLSLTQASGEAGNENFVLRIRGLGTNSSAGSSPLIIVDGLPGSLTNLDPQNIESVTILKDAASAAIYGTRAANGVILVTTKQGSNGKFQLSYDLNVGITRPTALPDNLVYNSATYMEMWNQAAINSNSSNRYTQAQIDRYINPSDPNLYPNVNWLDILMRTVTTQTHHIGMTGGRNGTTYNIGLGYVDQPDIMIGFSYKKYNLQFNLNSKINDWATVGGSMTFNYGKRLYASRGSQDQFLSTLSQQPMYGPKLPDGSGRYVNSAYPNVQGPNKNAVAIAENALVNNTDYYFQNNVYINIRLLKGLEWRTSGGFNYDFQKTKDFKPVINQYNWFAGPNDAPERTLDVNGQGMTVTDNNYIYPVGYTQLTYAKEIGYHNFKVLAGTQAEYNKAEVLTGSRNTPYSTNEQEELIAGPTASQLATGNSTEWSLRSYYGRLNYDYDGKYLFEANGRRDASSRFPPGGKWAFFPSFSVGWVITREKFMETISWLNMLKLRGSWGTLGNQNIGTYPYQRVYSNLNAYNTNIQYAYSFSGNSLNAGAALNALTDETIHWENTRVVDVGLDVTLFRNLNVTVDWYDKFTYDILAQPSIPAYVGLTAPTINNGEMRNRGFEASAQYTGKVADVNYSVGGTFQANKNTLLKFGAPQINTGNNTINIEGEPYGSFYMYKFAGIFQSTEEIAKSPKQQFNPKPGYLKFEDIVDDGVIDAKDRVIVPGVFPKFDYSFNASASWKNFDMTIFLYGSYGQKIYANGWGVQPFNQGSPPTSDWLNAWTPSNPSTTMPLIYITGQGDASSNIGTASTFYLKDGSFLRIKNLQVGYTLPASVVKRIAMSSLRVFASGDNLATFTKFKGLDPERVPSSSNTRYVVHPQNQVFSFGLKAVF</sequence>
<evidence type="ECO:0000256" key="1">
    <source>
        <dbReference type="ARBA" id="ARBA00004571"/>
    </source>
</evidence>
<dbReference type="InterPro" id="IPR023997">
    <property type="entry name" value="TonB-dep_OMP_SusC/RagA_CS"/>
</dbReference>
<dbReference type="InterPro" id="IPR037066">
    <property type="entry name" value="Plug_dom_sf"/>
</dbReference>
<keyword evidence="10" id="KW-0732">Signal</keyword>
<evidence type="ECO:0000259" key="11">
    <source>
        <dbReference type="Pfam" id="PF00593"/>
    </source>
</evidence>
<dbReference type="AlphaFoldDB" id="A0A4S8HND7"/>
<evidence type="ECO:0000256" key="5">
    <source>
        <dbReference type="ARBA" id="ARBA00023077"/>
    </source>
</evidence>
<feature type="domain" description="TonB-dependent receptor-like beta-barrel" evidence="11">
    <location>
        <begin position="417"/>
        <end position="1003"/>
    </location>
</feature>
<keyword evidence="4 8" id="KW-0812">Transmembrane</keyword>
<evidence type="ECO:0000313" key="13">
    <source>
        <dbReference type="EMBL" id="THU36888.1"/>
    </source>
</evidence>
<evidence type="ECO:0000256" key="3">
    <source>
        <dbReference type="ARBA" id="ARBA00022452"/>
    </source>
</evidence>
<dbReference type="FunFam" id="2.170.130.10:FF:000003">
    <property type="entry name" value="SusC/RagA family TonB-linked outer membrane protein"/>
    <property type="match status" value="1"/>
</dbReference>
<dbReference type="Gene3D" id="2.60.40.1120">
    <property type="entry name" value="Carboxypeptidase-like, regulatory domain"/>
    <property type="match status" value="1"/>
</dbReference>
<dbReference type="Proteomes" id="UP000306918">
    <property type="component" value="Unassembled WGS sequence"/>
</dbReference>
<dbReference type="GO" id="GO:0009279">
    <property type="term" value="C:cell outer membrane"/>
    <property type="evidence" value="ECO:0007669"/>
    <property type="project" value="UniProtKB-SubCell"/>
</dbReference>
<comment type="caution">
    <text evidence="13">The sequence shown here is derived from an EMBL/GenBank/DDBJ whole genome shotgun (WGS) entry which is preliminary data.</text>
</comment>
<evidence type="ECO:0000256" key="8">
    <source>
        <dbReference type="PROSITE-ProRule" id="PRU01360"/>
    </source>
</evidence>
<comment type="similarity">
    <text evidence="8 9">Belongs to the TonB-dependent receptor family.</text>
</comment>
<dbReference type="Gene3D" id="2.40.170.20">
    <property type="entry name" value="TonB-dependent receptor, beta-barrel domain"/>
    <property type="match status" value="1"/>
</dbReference>
<protein>
    <submittedName>
        <fullName evidence="13">TonB-dependent receptor</fullName>
    </submittedName>
</protein>
<dbReference type="EMBL" id="STFF01000005">
    <property type="protein sequence ID" value="THU36888.1"/>
    <property type="molecule type" value="Genomic_DNA"/>
</dbReference>
<dbReference type="Pfam" id="PF07715">
    <property type="entry name" value="Plug"/>
    <property type="match status" value="1"/>
</dbReference>
<keyword evidence="7 8" id="KW-0998">Cell outer membrane</keyword>
<accession>A0A4S8HND7</accession>
<comment type="subcellular location">
    <subcellularLocation>
        <location evidence="1 8">Cell outer membrane</location>
        <topology evidence="1 8">Multi-pass membrane protein</topology>
    </subcellularLocation>
</comment>
<proteinExistence type="inferred from homology"/>
<evidence type="ECO:0000256" key="7">
    <source>
        <dbReference type="ARBA" id="ARBA00023237"/>
    </source>
</evidence>
<evidence type="ECO:0000256" key="6">
    <source>
        <dbReference type="ARBA" id="ARBA00023136"/>
    </source>
</evidence>
<dbReference type="InterPro" id="IPR036942">
    <property type="entry name" value="Beta-barrel_TonB_sf"/>
</dbReference>
<evidence type="ECO:0000256" key="2">
    <source>
        <dbReference type="ARBA" id="ARBA00022448"/>
    </source>
</evidence>
<dbReference type="RefSeq" id="WP_136578564.1">
    <property type="nucleotide sequence ID" value="NZ_STFF01000005.1"/>
</dbReference>
<dbReference type="Pfam" id="PF13715">
    <property type="entry name" value="CarbopepD_reg_2"/>
    <property type="match status" value="1"/>
</dbReference>
<organism evidence="13 14">
    <name type="scientific">Niastella caeni</name>
    <dbReference type="NCBI Taxonomy" id="2569763"/>
    <lineage>
        <taxon>Bacteria</taxon>
        <taxon>Pseudomonadati</taxon>
        <taxon>Bacteroidota</taxon>
        <taxon>Chitinophagia</taxon>
        <taxon>Chitinophagales</taxon>
        <taxon>Chitinophagaceae</taxon>
        <taxon>Niastella</taxon>
    </lineage>
</organism>
<gene>
    <name evidence="13" type="ORF">FAM09_18165</name>
</gene>
<evidence type="ECO:0000256" key="9">
    <source>
        <dbReference type="RuleBase" id="RU003357"/>
    </source>
</evidence>
<dbReference type="Pfam" id="PF00593">
    <property type="entry name" value="TonB_dep_Rec_b-barrel"/>
    <property type="match status" value="1"/>
</dbReference>
<keyword evidence="3 8" id="KW-1134">Transmembrane beta strand</keyword>
<dbReference type="OrthoDB" id="899266at2"/>
<dbReference type="NCBIfam" id="TIGR04056">
    <property type="entry name" value="OMP_RagA_SusC"/>
    <property type="match status" value="1"/>
</dbReference>
<dbReference type="InterPro" id="IPR000531">
    <property type="entry name" value="Beta-barrel_TonB"/>
</dbReference>
<dbReference type="Gene3D" id="2.170.130.10">
    <property type="entry name" value="TonB-dependent receptor, plug domain"/>
    <property type="match status" value="1"/>
</dbReference>
<dbReference type="PROSITE" id="PS52016">
    <property type="entry name" value="TONB_DEPENDENT_REC_3"/>
    <property type="match status" value="1"/>
</dbReference>
<dbReference type="InterPro" id="IPR012910">
    <property type="entry name" value="Plug_dom"/>
</dbReference>
<feature type="chain" id="PRO_5020930820" evidence="10">
    <location>
        <begin position="37"/>
        <end position="1042"/>
    </location>
</feature>
<feature type="signal peptide" evidence="10">
    <location>
        <begin position="1"/>
        <end position="36"/>
    </location>
</feature>
<keyword evidence="6 8" id="KW-0472">Membrane</keyword>
<dbReference type="InterPro" id="IPR039426">
    <property type="entry name" value="TonB-dep_rcpt-like"/>
</dbReference>
<dbReference type="NCBIfam" id="TIGR04057">
    <property type="entry name" value="SusC_RagA_signa"/>
    <property type="match status" value="1"/>
</dbReference>
<evidence type="ECO:0000259" key="12">
    <source>
        <dbReference type="Pfam" id="PF07715"/>
    </source>
</evidence>
<keyword evidence="2 8" id="KW-0813">Transport</keyword>
<keyword evidence="13" id="KW-0675">Receptor</keyword>